<keyword evidence="4 6" id="KW-0472">Membrane</keyword>
<evidence type="ECO:0000256" key="6">
    <source>
        <dbReference type="SAM" id="Phobius"/>
    </source>
</evidence>
<dbReference type="GeneID" id="41973234"/>
<dbReference type="Gene3D" id="1.20.58.340">
    <property type="entry name" value="Magnesium transport protein CorA, transmembrane region"/>
    <property type="match status" value="1"/>
</dbReference>
<dbReference type="GO" id="GO:0016020">
    <property type="term" value="C:membrane"/>
    <property type="evidence" value="ECO:0007669"/>
    <property type="project" value="UniProtKB-SubCell"/>
</dbReference>
<organism evidence="7 8">
    <name type="scientific">Thyridium curvatum</name>
    <dbReference type="NCBI Taxonomy" id="1093900"/>
    <lineage>
        <taxon>Eukaryota</taxon>
        <taxon>Fungi</taxon>
        <taxon>Dikarya</taxon>
        <taxon>Ascomycota</taxon>
        <taxon>Pezizomycotina</taxon>
        <taxon>Sordariomycetes</taxon>
        <taxon>Sordariomycetidae</taxon>
        <taxon>Thyridiales</taxon>
        <taxon>Thyridiaceae</taxon>
        <taxon>Thyridium</taxon>
    </lineage>
</organism>
<dbReference type="Proteomes" id="UP000319257">
    <property type="component" value="Unassembled WGS sequence"/>
</dbReference>
<name>A0A507B1U0_9PEZI</name>
<dbReference type="SUPFAM" id="SSF144083">
    <property type="entry name" value="Magnesium transport protein CorA, transmembrane region"/>
    <property type="match status" value="1"/>
</dbReference>
<feature type="transmembrane region" description="Helical" evidence="6">
    <location>
        <begin position="493"/>
        <end position="514"/>
    </location>
</feature>
<evidence type="ECO:0000313" key="8">
    <source>
        <dbReference type="Proteomes" id="UP000319257"/>
    </source>
</evidence>
<accession>A0A507B1U0</accession>
<feature type="compositionally biased region" description="Basic and acidic residues" evidence="5">
    <location>
        <begin position="562"/>
        <end position="574"/>
    </location>
</feature>
<keyword evidence="2 6" id="KW-0812">Transmembrane</keyword>
<dbReference type="InterPro" id="IPR002523">
    <property type="entry name" value="MgTranspt_CorA/ZnTranspt_ZntB"/>
</dbReference>
<evidence type="ECO:0000256" key="5">
    <source>
        <dbReference type="SAM" id="MobiDB-lite"/>
    </source>
</evidence>
<dbReference type="STRING" id="1093900.A0A507B1U0"/>
<feature type="transmembrane region" description="Helical" evidence="6">
    <location>
        <begin position="520"/>
        <end position="541"/>
    </location>
</feature>
<keyword evidence="8" id="KW-1185">Reference proteome</keyword>
<keyword evidence="3 6" id="KW-1133">Transmembrane helix</keyword>
<reference evidence="7 8" key="1">
    <citation type="submission" date="2019-06" db="EMBL/GenBank/DDBJ databases">
        <title>Draft genome sequence of the filamentous fungus Phialemoniopsis curvata isolated from diesel fuel.</title>
        <authorList>
            <person name="Varaljay V.A."/>
            <person name="Lyon W.J."/>
            <person name="Crouch A.L."/>
            <person name="Drake C.E."/>
            <person name="Hollomon J.M."/>
            <person name="Nadeau L.J."/>
            <person name="Nunn H.S."/>
            <person name="Stevenson B.S."/>
            <person name="Bojanowski C.L."/>
            <person name="Crookes-Goodson W.J."/>
        </authorList>
    </citation>
    <scope>NUCLEOTIDE SEQUENCE [LARGE SCALE GENOMIC DNA]</scope>
    <source>
        <strain evidence="7 8">D216</strain>
    </source>
</reference>
<protein>
    <submittedName>
        <fullName evidence="7">Uncharacterized protein</fullName>
    </submittedName>
</protein>
<evidence type="ECO:0000256" key="1">
    <source>
        <dbReference type="ARBA" id="ARBA00004141"/>
    </source>
</evidence>
<comment type="subcellular location">
    <subcellularLocation>
        <location evidence="1">Membrane</location>
        <topology evidence="1">Multi-pass membrane protein</topology>
    </subcellularLocation>
</comment>
<dbReference type="OrthoDB" id="3231000at2759"/>
<dbReference type="EMBL" id="SKBQ01000031">
    <property type="protein sequence ID" value="TPX13843.1"/>
    <property type="molecule type" value="Genomic_DNA"/>
</dbReference>
<proteinExistence type="predicted"/>
<evidence type="ECO:0000256" key="2">
    <source>
        <dbReference type="ARBA" id="ARBA00022692"/>
    </source>
</evidence>
<sequence length="590" mass="66194">MDSQELTSRVNPDYYAKLIIDYARQSLGDSAFSGDIYEGLAAFLSREFDDRVPVDVIVHTLASGPDTSQRSEKIAAGVARPSWYKTANQLEHLRHVFISEDGNKKHQVPVQTHSTAIIFMQGHQPPECLTRLGAFFNIDPRFFNRHLEYFWHSRPLKLFPSPSLPSASFGIIRLRLVTLGEHKETGKGHTRSTVKTMRSMSELAMEEYLHDLTREYMLQAGNSIVRAFNVHSTKYFSIEQEVTVTVKSVPTGGWVLLVWTDVGQDLSKGPRGPWHRGTTHTVQVNSPFLPNIHHFTPWSAGATKTPISRIVSGSHQPPSPFAQSALCLATKYGTTLDATLAVVDSFYSTTELFQASINSICQLLNLIETIVDESTGYKLYKSPNQSIANLAYHMDILNRFENRLRENVVEIESIESNPWPSGIEGTRQSSQHGLKLKTKEVLLTDIRNLIFRVENLLQRCQSGVSTCMGSAAIAESERAIQQAQQMRLLTRLAFFYIPLSFTTSFFGMNVLLFGSGNLQLSTWFVVSIPLLVVSYLALIMAERGWLSTGVIQRYYQTLSTRRDGQQDGQKEKAGFGDGYPPQPDRPAAQH</sequence>
<feature type="region of interest" description="Disordered" evidence="5">
    <location>
        <begin position="562"/>
        <end position="590"/>
    </location>
</feature>
<dbReference type="Pfam" id="PF01544">
    <property type="entry name" value="CorA"/>
    <property type="match status" value="1"/>
</dbReference>
<comment type="caution">
    <text evidence="7">The sequence shown here is derived from an EMBL/GenBank/DDBJ whole genome shotgun (WGS) entry which is preliminary data.</text>
</comment>
<dbReference type="GO" id="GO:0046873">
    <property type="term" value="F:metal ion transmembrane transporter activity"/>
    <property type="evidence" value="ECO:0007669"/>
    <property type="project" value="InterPro"/>
</dbReference>
<evidence type="ECO:0000256" key="4">
    <source>
        <dbReference type="ARBA" id="ARBA00023136"/>
    </source>
</evidence>
<gene>
    <name evidence="7" type="ORF">E0L32_005787</name>
</gene>
<evidence type="ECO:0000313" key="7">
    <source>
        <dbReference type="EMBL" id="TPX13843.1"/>
    </source>
</evidence>
<dbReference type="InterPro" id="IPR045863">
    <property type="entry name" value="CorA_TM1_TM2"/>
</dbReference>
<evidence type="ECO:0000256" key="3">
    <source>
        <dbReference type="ARBA" id="ARBA00022989"/>
    </source>
</evidence>
<dbReference type="RefSeq" id="XP_030995554.1">
    <property type="nucleotide sequence ID" value="XM_031140348.1"/>
</dbReference>
<dbReference type="AlphaFoldDB" id="A0A507B1U0"/>
<dbReference type="InParanoid" id="A0A507B1U0"/>